<dbReference type="Gene3D" id="3.30.70.960">
    <property type="entry name" value="SEA domain"/>
    <property type="match status" value="1"/>
</dbReference>
<dbReference type="Proteomes" id="UP000265200">
    <property type="component" value="Chromosome 13"/>
</dbReference>
<reference evidence="2 3" key="2">
    <citation type="submission" date="2017-04" db="EMBL/GenBank/DDBJ databases">
        <title>CpG methylation of centromeres and impact of large insertions on vertebrate speciation.</title>
        <authorList>
            <person name="Ichikawa K."/>
            <person name="Yoshimura J."/>
            <person name="Morishita S."/>
        </authorList>
    </citation>
    <scope>NUCLEOTIDE SEQUENCE</scope>
    <source>
        <strain evidence="2 3">HSOK</strain>
    </source>
</reference>
<evidence type="ECO:0000256" key="1">
    <source>
        <dbReference type="SAM" id="Phobius"/>
    </source>
</evidence>
<name>A0A3P9IIC5_ORYLA</name>
<reference key="1">
    <citation type="journal article" date="2007" name="Nature">
        <title>The medaka draft genome and insights into vertebrate genome evolution.</title>
        <authorList>
            <person name="Kasahara M."/>
            <person name="Naruse K."/>
            <person name="Sasaki S."/>
            <person name="Nakatani Y."/>
            <person name="Qu W."/>
            <person name="Ahsan B."/>
            <person name="Yamada T."/>
            <person name="Nagayasu Y."/>
            <person name="Doi K."/>
            <person name="Kasai Y."/>
            <person name="Jindo T."/>
            <person name="Kobayashi D."/>
            <person name="Shimada A."/>
            <person name="Toyoda A."/>
            <person name="Kuroki Y."/>
            <person name="Fujiyama A."/>
            <person name="Sasaki T."/>
            <person name="Shimizu A."/>
            <person name="Asakawa S."/>
            <person name="Shimizu N."/>
            <person name="Hashimoto S."/>
            <person name="Yang J."/>
            <person name="Lee Y."/>
            <person name="Matsushima K."/>
            <person name="Sugano S."/>
            <person name="Sakaizumi M."/>
            <person name="Narita T."/>
            <person name="Ohishi K."/>
            <person name="Haga S."/>
            <person name="Ohta F."/>
            <person name="Nomoto H."/>
            <person name="Nogata K."/>
            <person name="Morishita T."/>
            <person name="Endo T."/>
            <person name="Shin-I T."/>
            <person name="Takeda H."/>
            <person name="Morishita S."/>
            <person name="Kohara Y."/>
        </authorList>
    </citation>
    <scope>NUCLEOTIDE SEQUENCE [LARGE SCALE GENOMIC DNA]</scope>
    <source>
        <strain>Hd-rR</strain>
    </source>
</reference>
<dbReference type="Ensembl" id="ENSORLT00015028857.1">
    <property type="protein sequence ID" value="ENSORLP00015019806.1"/>
    <property type="gene ID" value="ENSORLG00015020880.1"/>
</dbReference>
<dbReference type="InterPro" id="IPR033223">
    <property type="entry name" value="TTMP"/>
</dbReference>
<dbReference type="SUPFAM" id="SSF82671">
    <property type="entry name" value="SEA domain"/>
    <property type="match status" value="1"/>
</dbReference>
<proteinExistence type="predicted"/>
<dbReference type="AlphaFoldDB" id="A0A3P9IIC5"/>
<evidence type="ECO:0008006" key="4">
    <source>
        <dbReference type="Google" id="ProtNLM"/>
    </source>
</evidence>
<reference evidence="2" key="4">
    <citation type="submission" date="2025-09" db="UniProtKB">
        <authorList>
            <consortium name="Ensembl"/>
        </authorList>
    </citation>
    <scope>IDENTIFICATION</scope>
    <source>
        <strain evidence="2">HSOK</strain>
    </source>
</reference>
<dbReference type="PANTHER" id="PTHR14636">
    <property type="entry name" value="TPA-INDUCED TRANSMEMBRANE PROTEIN"/>
    <property type="match status" value="1"/>
</dbReference>
<dbReference type="InterPro" id="IPR036364">
    <property type="entry name" value="SEA_dom_sf"/>
</dbReference>
<evidence type="ECO:0000313" key="2">
    <source>
        <dbReference type="Ensembl" id="ENSORLP00015019806.1"/>
    </source>
</evidence>
<keyword evidence="1" id="KW-0472">Membrane</keyword>
<protein>
    <recommendedName>
        <fullName evidence="4">SEA domain-containing protein</fullName>
    </recommendedName>
</protein>
<feature type="transmembrane region" description="Helical" evidence="1">
    <location>
        <begin position="84"/>
        <end position="111"/>
    </location>
</feature>
<keyword evidence="1" id="KW-1133">Transmembrane helix</keyword>
<keyword evidence="1" id="KW-0812">Transmembrane</keyword>
<evidence type="ECO:0000313" key="3">
    <source>
        <dbReference type="Proteomes" id="UP000265200"/>
    </source>
</evidence>
<dbReference type="PANTHER" id="PTHR14636:SF1">
    <property type="entry name" value="TPA-INDUCED TRANSMEMBRANE PROTEIN"/>
    <property type="match status" value="1"/>
</dbReference>
<accession>A0A3P9IIC5</accession>
<organism evidence="2 3">
    <name type="scientific">Oryzias latipes</name>
    <name type="common">Japanese rice fish</name>
    <name type="synonym">Japanese killifish</name>
    <dbReference type="NCBI Taxonomy" id="8090"/>
    <lineage>
        <taxon>Eukaryota</taxon>
        <taxon>Metazoa</taxon>
        <taxon>Chordata</taxon>
        <taxon>Craniata</taxon>
        <taxon>Vertebrata</taxon>
        <taxon>Euteleostomi</taxon>
        <taxon>Actinopterygii</taxon>
        <taxon>Neopterygii</taxon>
        <taxon>Teleostei</taxon>
        <taxon>Neoteleostei</taxon>
        <taxon>Acanthomorphata</taxon>
        <taxon>Ovalentaria</taxon>
        <taxon>Atherinomorphae</taxon>
        <taxon>Beloniformes</taxon>
        <taxon>Adrianichthyidae</taxon>
        <taxon>Oryziinae</taxon>
        <taxon>Oryzias</taxon>
    </lineage>
</organism>
<sequence>MNMEMLAIKTSDPSSNNDVRVPTETGGVAGEDAELLSPQTNGGNIGEVNSGQDHQRNGRGPLFTLENNCLYKELNHNVFWKVRVWMIIVFIIVLIPVMVVISLAICAATYVDKDDIYDSSLFTVPQYFNGSFQISNFSFKEGADEDLQLKLADLYRSSPALGRYFSEAKIYPFRNVSNVVDYQLTFVLPEDQLEELRNFTLSKEMVHNVFRQFLYEQDQNSASTYIIPVSLIMSSRH</sequence>
<reference evidence="2" key="3">
    <citation type="submission" date="2025-08" db="UniProtKB">
        <authorList>
            <consortium name="Ensembl"/>
        </authorList>
    </citation>
    <scope>IDENTIFICATION</scope>
    <source>
        <strain evidence="2">HSOK</strain>
    </source>
</reference>